<name>A0A2H3DGI2_ARMGA</name>
<dbReference type="AlphaFoldDB" id="A0A2H3DGI2"/>
<gene>
    <name evidence="1" type="ORF">ARMGADRAFT_90233</name>
</gene>
<evidence type="ECO:0000313" key="1">
    <source>
        <dbReference type="EMBL" id="PBK94325.1"/>
    </source>
</evidence>
<dbReference type="OrthoDB" id="1735038at2759"/>
<reference evidence="2" key="1">
    <citation type="journal article" date="2017" name="Nat. Ecol. Evol.">
        <title>Genome expansion and lineage-specific genetic innovations in the forest pathogenic fungi Armillaria.</title>
        <authorList>
            <person name="Sipos G."/>
            <person name="Prasanna A.N."/>
            <person name="Walter M.C."/>
            <person name="O'Connor E."/>
            <person name="Balint B."/>
            <person name="Krizsan K."/>
            <person name="Kiss B."/>
            <person name="Hess J."/>
            <person name="Varga T."/>
            <person name="Slot J."/>
            <person name="Riley R."/>
            <person name="Boka B."/>
            <person name="Rigling D."/>
            <person name="Barry K."/>
            <person name="Lee J."/>
            <person name="Mihaltcheva S."/>
            <person name="LaButti K."/>
            <person name="Lipzen A."/>
            <person name="Waldron R."/>
            <person name="Moloney N.M."/>
            <person name="Sperisen C."/>
            <person name="Kredics L."/>
            <person name="Vagvoelgyi C."/>
            <person name="Patrignani A."/>
            <person name="Fitzpatrick D."/>
            <person name="Nagy I."/>
            <person name="Doyle S."/>
            <person name="Anderson J.B."/>
            <person name="Grigoriev I.V."/>
            <person name="Gueldener U."/>
            <person name="Muensterkoetter M."/>
            <person name="Nagy L.G."/>
        </authorList>
    </citation>
    <scope>NUCLEOTIDE SEQUENCE [LARGE SCALE GENOMIC DNA]</scope>
    <source>
        <strain evidence="2">Ar21-2</strain>
    </source>
</reference>
<protein>
    <submittedName>
        <fullName evidence="1">Uncharacterized protein</fullName>
    </submittedName>
</protein>
<dbReference type="Proteomes" id="UP000217790">
    <property type="component" value="Unassembled WGS sequence"/>
</dbReference>
<organism evidence="1 2">
    <name type="scientific">Armillaria gallica</name>
    <name type="common">Bulbous honey fungus</name>
    <name type="synonym">Armillaria bulbosa</name>
    <dbReference type="NCBI Taxonomy" id="47427"/>
    <lineage>
        <taxon>Eukaryota</taxon>
        <taxon>Fungi</taxon>
        <taxon>Dikarya</taxon>
        <taxon>Basidiomycota</taxon>
        <taxon>Agaricomycotina</taxon>
        <taxon>Agaricomycetes</taxon>
        <taxon>Agaricomycetidae</taxon>
        <taxon>Agaricales</taxon>
        <taxon>Marasmiineae</taxon>
        <taxon>Physalacriaceae</taxon>
        <taxon>Armillaria</taxon>
    </lineage>
</organism>
<dbReference type="Gene3D" id="3.40.50.1820">
    <property type="entry name" value="alpha/beta hydrolase"/>
    <property type="match status" value="1"/>
</dbReference>
<dbReference type="EMBL" id="KZ293654">
    <property type="protein sequence ID" value="PBK94325.1"/>
    <property type="molecule type" value="Genomic_DNA"/>
</dbReference>
<proteinExistence type="predicted"/>
<accession>A0A2H3DGI2</accession>
<dbReference type="InParanoid" id="A0A2H3DGI2"/>
<sequence>MPSFVAVAPYDTVYYFDQLIDRDGPSKGAFKRRHWHRAEFYNEDGPIILMNAGEVDASGTVPHVYFAHNAVLLQDSGDCTGSYPGGLVSWMIAAHPDIFWIVYTSSAVV</sequence>
<evidence type="ECO:0000313" key="2">
    <source>
        <dbReference type="Proteomes" id="UP000217790"/>
    </source>
</evidence>
<keyword evidence="2" id="KW-1185">Reference proteome</keyword>
<dbReference type="InterPro" id="IPR029058">
    <property type="entry name" value="AB_hydrolase_fold"/>
</dbReference>